<dbReference type="NCBIfam" id="TIGR02453">
    <property type="entry name" value="TIGR02453 family protein"/>
    <property type="match status" value="1"/>
</dbReference>
<gene>
    <name evidence="1" type="ORF">ALP8811_00358</name>
</gene>
<evidence type="ECO:0000313" key="2">
    <source>
        <dbReference type="Proteomes" id="UP000244911"/>
    </source>
</evidence>
<dbReference type="PANTHER" id="PTHR36452:SF1">
    <property type="entry name" value="DUF2461 DOMAIN-CONTAINING PROTEIN"/>
    <property type="match status" value="1"/>
</dbReference>
<reference evidence="1 2" key="1">
    <citation type="submission" date="2018-03" db="EMBL/GenBank/DDBJ databases">
        <authorList>
            <person name="Keele B.F."/>
        </authorList>
    </citation>
    <scope>NUCLEOTIDE SEQUENCE [LARGE SCALE GENOMIC DNA]</scope>
    <source>
        <strain evidence="1 2">CECT 8811</strain>
    </source>
</reference>
<dbReference type="EMBL" id="OMOI01000001">
    <property type="protein sequence ID" value="SPF75371.1"/>
    <property type="molecule type" value="Genomic_DNA"/>
</dbReference>
<dbReference type="RefSeq" id="WP_108855479.1">
    <property type="nucleotide sequence ID" value="NZ_OMOI01000001.1"/>
</dbReference>
<dbReference type="PIRSF" id="PIRSF028451">
    <property type="entry name" value="UCP028451"/>
    <property type="match status" value="1"/>
</dbReference>
<protein>
    <recommendedName>
        <fullName evidence="3">TIGR02453 family protein</fullName>
    </recommendedName>
</protein>
<dbReference type="Pfam" id="PF09365">
    <property type="entry name" value="DUF2461"/>
    <property type="match status" value="1"/>
</dbReference>
<evidence type="ECO:0000313" key="1">
    <source>
        <dbReference type="EMBL" id="SPF75371.1"/>
    </source>
</evidence>
<dbReference type="InterPro" id="IPR012808">
    <property type="entry name" value="CHP02453"/>
</dbReference>
<dbReference type="OrthoDB" id="9794241at2"/>
<keyword evidence="2" id="KW-1185">Reference proteome</keyword>
<organism evidence="1 2">
    <name type="scientific">Aliiroseovarius pelagivivens</name>
    <dbReference type="NCBI Taxonomy" id="1639690"/>
    <lineage>
        <taxon>Bacteria</taxon>
        <taxon>Pseudomonadati</taxon>
        <taxon>Pseudomonadota</taxon>
        <taxon>Alphaproteobacteria</taxon>
        <taxon>Rhodobacterales</taxon>
        <taxon>Paracoccaceae</taxon>
        <taxon>Aliiroseovarius</taxon>
    </lineage>
</organism>
<dbReference type="InterPro" id="IPR015996">
    <property type="entry name" value="UCP028451"/>
</dbReference>
<accession>A0A2R8AH28</accession>
<name>A0A2R8AH28_9RHOB</name>
<dbReference type="AlphaFoldDB" id="A0A2R8AH28"/>
<proteinExistence type="predicted"/>
<dbReference type="Proteomes" id="UP000244911">
    <property type="component" value="Unassembled WGS sequence"/>
</dbReference>
<sequence>MTWFSDETLSFLRDLSDNNSRDWFQVNKPRYEAHVKDATAHFTNALNQRLAATYATDVKSRIFRMHRDLRFSKDKTPYNTHIHIGIADAQTGASWMVGLQTDHLVVGYGIFAFEHEALDHWRETVAGPQGEILLELNAHAVSAGLRISDPELKRIPLAWDADHPSGELLRRKGIVWWNDHVPQNEIMGPDAPDIIASELKPMEPLRGWMKLALGAPV</sequence>
<evidence type="ECO:0008006" key="3">
    <source>
        <dbReference type="Google" id="ProtNLM"/>
    </source>
</evidence>
<dbReference type="PANTHER" id="PTHR36452">
    <property type="entry name" value="CHROMOSOME 12, WHOLE GENOME SHOTGUN SEQUENCE"/>
    <property type="match status" value="1"/>
</dbReference>